<dbReference type="SUPFAM" id="SSF100950">
    <property type="entry name" value="NagB/RpiA/CoA transferase-like"/>
    <property type="match status" value="1"/>
</dbReference>
<keyword evidence="1" id="KW-0805">Transcription regulation</keyword>
<evidence type="ECO:0000313" key="7">
    <source>
        <dbReference type="Proteomes" id="UP000467124"/>
    </source>
</evidence>
<keyword evidence="2 5" id="KW-0238">DNA-binding</keyword>
<comment type="caution">
    <text evidence="6">The sequence shown here is derived from an EMBL/GenBank/DDBJ whole genome shotgun (WGS) entry which is preliminary data.</text>
</comment>
<evidence type="ECO:0000256" key="3">
    <source>
        <dbReference type="ARBA" id="ARBA00023163"/>
    </source>
</evidence>
<dbReference type="AlphaFoldDB" id="A0A7K2ILS7"/>
<dbReference type="InterPro" id="IPR014036">
    <property type="entry name" value="DeoR-like_C"/>
</dbReference>
<proteinExistence type="predicted"/>
<evidence type="ECO:0000313" key="5">
    <source>
        <dbReference type="EMBL" id="MFB8767184.1"/>
    </source>
</evidence>
<feature type="domain" description="HTH deoR-type" evidence="4">
    <location>
        <begin position="10"/>
        <end position="65"/>
    </location>
</feature>
<dbReference type="PANTHER" id="PTHR30363:SF44">
    <property type="entry name" value="AGA OPERON TRANSCRIPTIONAL REPRESSOR-RELATED"/>
    <property type="match status" value="1"/>
</dbReference>
<dbReference type="EMBL" id="JAYMRS010000001">
    <property type="protein sequence ID" value="MFB8767184.1"/>
    <property type="molecule type" value="Genomic_DNA"/>
</dbReference>
<dbReference type="OMA" id="MFQTVPT"/>
<evidence type="ECO:0000256" key="1">
    <source>
        <dbReference type="ARBA" id="ARBA00023015"/>
    </source>
</evidence>
<dbReference type="InterPro" id="IPR036390">
    <property type="entry name" value="WH_DNA-bd_sf"/>
</dbReference>
<dbReference type="PROSITE" id="PS51000">
    <property type="entry name" value="HTH_DEOR_2"/>
    <property type="match status" value="1"/>
</dbReference>
<dbReference type="SMART" id="SM01134">
    <property type="entry name" value="DeoRC"/>
    <property type="match status" value="1"/>
</dbReference>
<dbReference type="PANTHER" id="PTHR30363">
    <property type="entry name" value="HTH-TYPE TRANSCRIPTIONAL REGULATOR SRLR-RELATED"/>
    <property type="match status" value="1"/>
</dbReference>
<evidence type="ECO:0000259" key="4">
    <source>
        <dbReference type="PROSITE" id="PS51000"/>
    </source>
</evidence>
<dbReference type="PROSITE" id="PS00894">
    <property type="entry name" value="HTH_DEOR_1"/>
    <property type="match status" value="1"/>
</dbReference>
<keyword evidence="3" id="KW-0804">Transcription</keyword>
<dbReference type="InterPro" id="IPR018356">
    <property type="entry name" value="Tscrpt_reg_HTH_DeoR_CS"/>
</dbReference>
<evidence type="ECO:0000313" key="6">
    <source>
        <dbReference type="EMBL" id="MYR30903.1"/>
    </source>
</evidence>
<organism evidence="6 7">
    <name type="scientific">Nocardiopsis alba</name>
    <dbReference type="NCBI Taxonomy" id="53437"/>
    <lineage>
        <taxon>Bacteria</taxon>
        <taxon>Bacillati</taxon>
        <taxon>Actinomycetota</taxon>
        <taxon>Actinomycetes</taxon>
        <taxon>Streptosporangiales</taxon>
        <taxon>Nocardiopsidaceae</taxon>
        <taxon>Nocardiopsis</taxon>
    </lineage>
</organism>
<gene>
    <name evidence="6" type="ORF">GTW20_01125</name>
    <name evidence="5" type="ORF">VSQ78_05675</name>
</gene>
<keyword evidence="8" id="KW-1185">Reference proteome</keyword>
<sequence length="268" mass="27708">MAEESRPAFAAERRERILELVRAHGSMSLRDIAVKVHASEVTVRRDVRAMEAEGLLDRRRGGAALPGRIGHEQSYTGKSGQCAAEKAAIASAAARLVRPGDAITLGPGSTAEALARELRGHEDLTVVTNSLRAADVLAGAAGVEVVMTGGTVHAPMRALIGPAAEAALSGLRVNRAFLSGNGVSADRGLSTPNPAVASVDRALADCAEETIVLADHTKVGADTMVPTVAPEDIAHLVTDSSADPEVLMTLEESGALVHVVVVADERGQ</sequence>
<dbReference type="SUPFAM" id="SSF46785">
    <property type="entry name" value="Winged helix' DNA-binding domain"/>
    <property type="match status" value="1"/>
</dbReference>
<dbReference type="SMART" id="SM00420">
    <property type="entry name" value="HTH_DEOR"/>
    <property type="match status" value="1"/>
</dbReference>
<evidence type="ECO:0000313" key="8">
    <source>
        <dbReference type="Proteomes" id="UP001585053"/>
    </source>
</evidence>
<dbReference type="InterPro" id="IPR050313">
    <property type="entry name" value="Carb_Metab_HTH_regulators"/>
</dbReference>
<dbReference type="InterPro" id="IPR036388">
    <property type="entry name" value="WH-like_DNA-bd_sf"/>
</dbReference>
<dbReference type="Gene3D" id="3.40.50.1360">
    <property type="match status" value="1"/>
</dbReference>
<reference evidence="5 8" key="2">
    <citation type="submission" date="2024-01" db="EMBL/GenBank/DDBJ databases">
        <title>Genome mining of biosynthetic gene clusters to explore secondary metabolites of Streptomyces sp.</title>
        <authorList>
            <person name="Baig A."/>
            <person name="Ajitkumar Shintre N."/>
            <person name="Kumar H."/>
            <person name="Anbarasu A."/>
            <person name="Ramaiah S."/>
        </authorList>
    </citation>
    <scope>NUCLEOTIDE SEQUENCE [LARGE SCALE GENOMIC DNA]</scope>
    <source>
        <strain evidence="5 8">A01</strain>
    </source>
</reference>
<accession>A0A7K2ILS7</accession>
<dbReference type="InterPro" id="IPR037171">
    <property type="entry name" value="NagB/RpiA_transferase-like"/>
</dbReference>
<dbReference type="GO" id="GO:0003677">
    <property type="term" value="F:DNA binding"/>
    <property type="evidence" value="ECO:0007669"/>
    <property type="project" value="UniProtKB-KW"/>
</dbReference>
<dbReference type="RefSeq" id="WP_014913020.1">
    <property type="nucleotide sequence ID" value="NZ_JAYMRS010000001.1"/>
</dbReference>
<dbReference type="Proteomes" id="UP000467124">
    <property type="component" value="Unassembled WGS sequence"/>
</dbReference>
<name>A0A7K2ILS7_9ACTN</name>
<dbReference type="Pfam" id="PF00455">
    <property type="entry name" value="DeoRC"/>
    <property type="match status" value="1"/>
</dbReference>
<dbReference type="EMBL" id="WWHY01000001">
    <property type="protein sequence ID" value="MYR30903.1"/>
    <property type="molecule type" value="Genomic_DNA"/>
</dbReference>
<dbReference type="GO" id="GO:0003700">
    <property type="term" value="F:DNA-binding transcription factor activity"/>
    <property type="evidence" value="ECO:0007669"/>
    <property type="project" value="InterPro"/>
</dbReference>
<dbReference type="Gene3D" id="1.10.10.10">
    <property type="entry name" value="Winged helix-like DNA-binding domain superfamily/Winged helix DNA-binding domain"/>
    <property type="match status" value="1"/>
</dbReference>
<dbReference type="Proteomes" id="UP001585053">
    <property type="component" value="Unassembled WGS sequence"/>
</dbReference>
<dbReference type="Pfam" id="PF08220">
    <property type="entry name" value="HTH_DeoR"/>
    <property type="match status" value="1"/>
</dbReference>
<reference evidence="6 7" key="1">
    <citation type="journal article" date="2019" name="Nat. Commun.">
        <title>The antimicrobial potential of Streptomyces from insect microbiomes.</title>
        <authorList>
            <person name="Chevrette M.G."/>
            <person name="Carlson C.M."/>
            <person name="Ortega H.E."/>
            <person name="Thomas C."/>
            <person name="Ananiev G.E."/>
            <person name="Barns K.J."/>
            <person name="Book A.J."/>
            <person name="Cagnazzo J."/>
            <person name="Carlos C."/>
            <person name="Flanigan W."/>
            <person name="Grubbs K.J."/>
            <person name="Horn H.A."/>
            <person name="Hoffmann F.M."/>
            <person name="Klassen J.L."/>
            <person name="Knack J.J."/>
            <person name="Lewin G.R."/>
            <person name="McDonald B.R."/>
            <person name="Muller L."/>
            <person name="Melo W.G.P."/>
            <person name="Pinto-Tomas A.A."/>
            <person name="Schmitz A."/>
            <person name="Wendt-Pienkowski E."/>
            <person name="Wildman S."/>
            <person name="Zhao M."/>
            <person name="Zhang F."/>
            <person name="Bugni T.S."/>
            <person name="Andes D.R."/>
            <person name="Pupo M.T."/>
            <person name="Currie C.R."/>
        </authorList>
    </citation>
    <scope>NUCLEOTIDE SEQUENCE [LARGE SCALE GENOMIC DNA]</scope>
    <source>
        <strain evidence="6 7">SID5840</strain>
    </source>
</reference>
<protein>
    <submittedName>
        <fullName evidence="6">DeoR family transcriptional regulator</fullName>
    </submittedName>
    <submittedName>
        <fullName evidence="5">DeoR/GlpR family DNA-binding transcription regulator</fullName>
    </submittedName>
</protein>
<dbReference type="InterPro" id="IPR001034">
    <property type="entry name" value="DeoR_HTH"/>
</dbReference>
<evidence type="ECO:0000256" key="2">
    <source>
        <dbReference type="ARBA" id="ARBA00023125"/>
    </source>
</evidence>